<dbReference type="Proteomes" id="UP001162992">
    <property type="component" value="Chromosome 10"/>
</dbReference>
<protein>
    <submittedName>
        <fullName evidence="1">Uncharacterized protein</fullName>
    </submittedName>
</protein>
<name>A0ACC2CGA8_DIPCM</name>
<proteinExistence type="predicted"/>
<organism evidence="1 2">
    <name type="scientific">Diphasiastrum complanatum</name>
    <name type="common">Issler's clubmoss</name>
    <name type="synonym">Lycopodium complanatum</name>
    <dbReference type="NCBI Taxonomy" id="34168"/>
    <lineage>
        <taxon>Eukaryota</taxon>
        <taxon>Viridiplantae</taxon>
        <taxon>Streptophyta</taxon>
        <taxon>Embryophyta</taxon>
        <taxon>Tracheophyta</taxon>
        <taxon>Lycopodiopsida</taxon>
        <taxon>Lycopodiales</taxon>
        <taxon>Lycopodiaceae</taxon>
        <taxon>Lycopodioideae</taxon>
        <taxon>Diphasiastrum</taxon>
    </lineage>
</organism>
<evidence type="ECO:0000313" key="1">
    <source>
        <dbReference type="EMBL" id="KAJ7540953.1"/>
    </source>
</evidence>
<keyword evidence="2" id="KW-1185">Reference proteome</keyword>
<comment type="caution">
    <text evidence="1">The sequence shown here is derived from an EMBL/GenBank/DDBJ whole genome shotgun (WGS) entry which is preliminary data.</text>
</comment>
<evidence type="ECO:0000313" key="2">
    <source>
        <dbReference type="Proteomes" id="UP001162992"/>
    </source>
</evidence>
<gene>
    <name evidence="1" type="ORF">O6H91_10G038200</name>
</gene>
<dbReference type="EMBL" id="CM055101">
    <property type="protein sequence ID" value="KAJ7540953.1"/>
    <property type="molecule type" value="Genomic_DNA"/>
</dbReference>
<reference evidence="2" key="1">
    <citation type="journal article" date="2024" name="Proc. Natl. Acad. Sci. U.S.A.">
        <title>Extraordinary preservation of gene collinearity over three hundred million years revealed in homosporous lycophytes.</title>
        <authorList>
            <person name="Li C."/>
            <person name="Wickell D."/>
            <person name="Kuo L.Y."/>
            <person name="Chen X."/>
            <person name="Nie B."/>
            <person name="Liao X."/>
            <person name="Peng D."/>
            <person name="Ji J."/>
            <person name="Jenkins J."/>
            <person name="Williams M."/>
            <person name="Shu S."/>
            <person name="Plott C."/>
            <person name="Barry K."/>
            <person name="Rajasekar S."/>
            <person name="Grimwood J."/>
            <person name="Han X."/>
            <person name="Sun S."/>
            <person name="Hou Z."/>
            <person name="He W."/>
            <person name="Dai G."/>
            <person name="Sun C."/>
            <person name="Schmutz J."/>
            <person name="Leebens-Mack J.H."/>
            <person name="Li F.W."/>
            <person name="Wang L."/>
        </authorList>
    </citation>
    <scope>NUCLEOTIDE SEQUENCE [LARGE SCALE GENOMIC DNA]</scope>
    <source>
        <strain evidence="2">cv. PW_Plant_1</strain>
    </source>
</reference>
<accession>A0ACC2CGA8</accession>
<sequence length="164" mass="18087">MIVIKLPTYGIGILTLLAMSGTVALLFFGQQRLRSKDAKKVQQAKCMSVSTAPSCSGAKRASNPYELIHTKSVRGSIFPITELCPDPNLRRESSEIETDQFASDLQDVNCLHPVRLPETRSCSSSGQRRRSLTIHPDVVEALLLTICFGAFLLCLFFLPEKSSK</sequence>